<proteinExistence type="inferred from homology"/>
<dbReference type="EC" id="2.4.1.1" evidence="11"/>
<evidence type="ECO:0000256" key="7">
    <source>
        <dbReference type="ARBA" id="ARBA00022898"/>
    </source>
</evidence>
<dbReference type="FunFam" id="3.40.50.2000:FF:000003">
    <property type="entry name" value="Alpha-1,4 glucan phosphorylase"/>
    <property type="match status" value="1"/>
</dbReference>
<dbReference type="InterPro" id="IPR035090">
    <property type="entry name" value="Pyridoxal_P_attach_site"/>
</dbReference>
<evidence type="ECO:0000256" key="3">
    <source>
        <dbReference type="ARBA" id="ARBA00006047"/>
    </source>
</evidence>
<keyword evidence="5 11" id="KW-0328">Glycosyltransferase</keyword>
<dbReference type="FunFam" id="3.40.50.2000:FF:000002">
    <property type="entry name" value="Alpha-1,4 glucan phosphorylase"/>
    <property type="match status" value="1"/>
</dbReference>
<keyword evidence="8 11" id="KW-0119">Carbohydrate metabolism</keyword>
<dbReference type="GO" id="GO:0008184">
    <property type="term" value="F:glycogen phosphorylase activity"/>
    <property type="evidence" value="ECO:0007669"/>
    <property type="project" value="InterPro"/>
</dbReference>
<dbReference type="OrthoDB" id="7229284at2"/>
<evidence type="ECO:0000313" key="13">
    <source>
        <dbReference type="Proteomes" id="UP000029995"/>
    </source>
</evidence>
<gene>
    <name evidence="12" type="ORF">P409_07525</name>
</gene>
<name>A0A0A0DD58_9PROT</name>
<dbReference type="RefSeq" id="WP_034833795.1">
    <property type="nucleotide sequence ID" value="NZ_JANX01000060.1"/>
</dbReference>
<comment type="cofactor">
    <cofactor evidence="2 11">
        <name>pyridoxal 5'-phosphate</name>
        <dbReference type="ChEBI" id="CHEBI:597326"/>
    </cofactor>
</comment>
<dbReference type="AlphaFoldDB" id="A0A0A0DD58"/>
<dbReference type="InterPro" id="IPR000811">
    <property type="entry name" value="Glyco_trans_35"/>
</dbReference>
<evidence type="ECO:0000256" key="8">
    <source>
        <dbReference type="ARBA" id="ARBA00023277"/>
    </source>
</evidence>
<comment type="similarity">
    <text evidence="3 11">Belongs to the glycogen phosphorylase family.</text>
</comment>
<dbReference type="GO" id="GO:0005980">
    <property type="term" value="P:glycogen catabolic process"/>
    <property type="evidence" value="ECO:0007669"/>
    <property type="project" value="UniProtKB-ARBA"/>
</dbReference>
<dbReference type="CDD" id="cd04300">
    <property type="entry name" value="GT35_Glycogen_Phosphorylase"/>
    <property type="match status" value="1"/>
</dbReference>
<dbReference type="Pfam" id="PF00343">
    <property type="entry name" value="Phosphorylase"/>
    <property type="match status" value="1"/>
</dbReference>
<evidence type="ECO:0000256" key="9">
    <source>
        <dbReference type="ARBA" id="ARBA00025174"/>
    </source>
</evidence>
<evidence type="ECO:0000256" key="2">
    <source>
        <dbReference type="ARBA" id="ARBA00001933"/>
    </source>
</evidence>
<comment type="catalytic activity">
    <reaction evidence="1 11">
        <text>[(1-&gt;4)-alpha-D-glucosyl](n) + phosphate = [(1-&gt;4)-alpha-D-glucosyl](n-1) + alpha-D-glucose 1-phosphate</text>
        <dbReference type="Rhea" id="RHEA:41732"/>
        <dbReference type="Rhea" id="RHEA-COMP:9584"/>
        <dbReference type="Rhea" id="RHEA-COMP:9586"/>
        <dbReference type="ChEBI" id="CHEBI:15444"/>
        <dbReference type="ChEBI" id="CHEBI:43474"/>
        <dbReference type="ChEBI" id="CHEBI:58601"/>
        <dbReference type="EC" id="2.4.1.1"/>
    </reaction>
</comment>
<evidence type="ECO:0000256" key="4">
    <source>
        <dbReference type="ARBA" id="ARBA00022533"/>
    </source>
</evidence>
<feature type="modified residue" description="N6-(pyridoxal phosphate)lysine" evidence="10">
    <location>
        <position position="670"/>
    </location>
</feature>
<keyword evidence="6 11" id="KW-0808">Transferase</keyword>
<dbReference type="Gene3D" id="3.40.50.2000">
    <property type="entry name" value="Glycogen Phosphorylase B"/>
    <property type="match status" value="2"/>
</dbReference>
<dbReference type="NCBIfam" id="TIGR02093">
    <property type="entry name" value="P_ylase"/>
    <property type="match status" value="1"/>
</dbReference>
<dbReference type="EMBL" id="JANX01000060">
    <property type="protein sequence ID" value="KGM34907.1"/>
    <property type="molecule type" value="Genomic_DNA"/>
</dbReference>
<keyword evidence="7 10" id="KW-0663">Pyridoxal phosphate</keyword>
<dbReference type="GO" id="GO:0030170">
    <property type="term" value="F:pyridoxal phosphate binding"/>
    <property type="evidence" value="ECO:0007669"/>
    <property type="project" value="InterPro"/>
</dbReference>
<dbReference type="PROSITE" id="PS00102">
    <property type="entry name" value="PHOSPHORYLASE"/>
    <property type="match status" value="1"/>
</dbReference>
<evidence type="ECO:0000256" key="11">
    <source>
        <dbReference type="RuleBase" id="RU000587"/>
    </source>
</evidence>
<dbReference type="PANTHER" id="PTHR11468:SF3">
    <property type="entry name" value="GLYCOGEN PHOSPHORYLASE, LIVER FORM"/>
    <property type="match status" value="1"/>
</dbReference>
<keyword evidence="4" id="KW-0021">Allosteric enzyme</keyword>
<dbReference type="GO" id="GO:0005737">
    <property type="term" value="C:cytoplasm"/>
    <property type="evidence" value="ECO:0007669"/>
    <property type="project" value="TreeGrafter"/>
</dbReference>
<reference evidence="12 13" key="1">
    <citation type="submission" date="2014-01" db="EMBL/GenBank/DDBJ databases">
        <title>Genome sequence determination for a cystic fibrosis isolate, Inquilinus limosus.</title>
        <authorList>
            <person name="Pino M."/>
            <person name="Di Conza J."/>
            <person name="Gutkind G."/>
        </authorList>
    </citation>
    <scope>NUCLEOTIDE SEQUENCE [LARGE SCALE GENOMIC DNA]</scope>
    <source>
        <strain evidence="12 13">MP06</strain>
    </source>
</reference>
<accession>A0A0A0DD58</accession>
<dbReference type="PANTHER" id="PTHR11468">
    <property type="entry name" value="GLYCOGEN PHOSPHORYLASE"/>
    <property type="match status" value="1"/>
</dbReference>
<evidence type="ECO:0000256" key="1">
    <source>
        <dbReference type="ARBA" id="ARBA00001275"/>
    </source>
</evidence>
<evidence type="ECO:0000256" key="10">
    <source>
        <dbReference type="PIRSR" id="PIRSR000460-1"/>
    </source>
</evidence>
<comment type="caution">
    <text evidence="12">The sequence shown here is derived from an EMBL/GenBank/DDBJ whole genome shotgun (WGS) entry which is preliminary data.</text>
</comment>
<organism evidence="12 13">
    <name type="scientific">Inquilinus limosus MP06</name>
    <dbReference type="NCBI Taxonomy" id="1398085"/>
    <lineage>
        <taxon>Bacteria</taxon>
        <taxon>Pseudomonadati</taxon>
        <taxon>Pseudomonadota</taxon>
        <taxon>Alphaproteobacteria</taxon>
        <taxon>Rhodospirillales</taxon>
        <taxon>Rhodospirillaceae</taxon>
        <taxon>Inquilinus</taxon>
    </lineage>
</organism>
<dbReference type="Proteomes" id="UP000029995">
    <property type="component" value="Unassembled WGS sequence"/>
</dbReference>
<comment type="function">
    <text evidence="11">Allosteric enzyme that catalyzes the rate-limiting step in glycogen catabolism, the phosphorolytic cleavage of glycogen to produce glucose-1-phosphate, and plays a central role in maintaining cellular and organismal glucose homeostasis.</text>
</comment>
<dbReference type="InterPro" id="IPR011833">
    <property type="entry name" value="Glycg_phsphrylas"/>
</dbReference>
<comment type="function">
    <text evidence="9">Phosphorylase is an important allosteric enzyme in carbohydrate metabolism. Enzymes from different sources differ in their regulatory mechanisms and in their natural substrates. However, all known phosphorylases share catalytic and structural properties.</text>
</comment>
<evidence type="ECO:0000313" key="12">
    <source>
        <dbReference type="EMBL" id="KGM34907.1"/>
    </source>
</evidence>
<protein>
    <recommendedName>
        <fullName evidence="11">Alpha-1,4 glucan phosphorylase</fullName>
        <ecNumber evidence="11">2.4.1.1</ecNumber>
    </recommendedName>
</protein>
<evidence type="ECO:0000256" key="6">
    <source>
        <dbReference type="ARBA" id="ARBA00022679"/>
    </source>
</evidence>
<evidence type="ECO:0000256" key="5">
    <source>
        <dbReference type="ARBA" id="ARBA00022676"/>
    </source>
</evidence>
<dbReference type="SUPFAM" id="SSF53756">
    <property type="entry name" value="UDP-Glycosyltransferase/glycogen phosphorylase"/>
    <property type="match status" value="1"/>
</dbReference>
<dbReference type="PIRSF" id="PIRSF000460">
    <property type="entry name" value="Pprylas_GlgP"/>
    <property type="match status" value="1"/>
</dbReference>
<sequence length="826" mass="92811">MELPASPMAIEPRGLDRDSLKRDILEWLVYAVGREVHRATRHDWFAATALAVRDRLVDRWMAAQHREEATDGKRVYYLSLEFLVGRLMANALTNLGIYDACREALGEFGVDLGAVLEVEPDAALGNGGLGRLAACFLDSMATLGIAGTGYGIRYEYGLFEQQFDRGWQVEYPEDWLKFGNPWEFERPEVAYPIDFYGKVEPGEPGPDGRPKPVWRGSQRVLAVAYDTPVVGWGGVTVNTLRLWSAKPVREFDLVPFNSGDYLKSVEDKILSETLSRVLYPNDNTPAGQELRLKQEYFFTSASLQDVLRRHRMHHDGYDDLPEKVALQLNDTHPAIAVPELMRLLIDRHRLDWDRAWAITKGCISYTNHTLMPEALETWPVALLERVLPRHLQIVYEINDRFLKSSKVVAKDPGRLSTLSLIQEGWDRRVRMGPLAFLGSHRVNGVSALHTQLMRETVFRDLNEEFPDRITNKTNGITPRRWLVQANPNLSQLIHNMIGSGWEDNLERLSVLAGRTEDSAFREAFWAVKRRNKALLAHHIGEIADLRVSGDALFDVQVKRIHEYKRQLLNILHAVALWQEMRDQPDAAWTPRVKIFAGKAAPGYAIAKLIIKLANDVAKVINADAEIRDQLKMVFLPNYNVTLAERIIPAADLSEQISTAGMEASGTGNMKFALNGAITIGTLDGANVEIAERVGEDNILIFGLTAAEVAAKRAQGYDPGAVIAGDSRLARAVAAIEDGTFSPDDPGRFRPITDALRHSDWFLVAADFAAYWEAQARAAALYRDRAEWTRMAIRNTANVGWFSSDRTVQDYAEEIWGVWPPLARAAE</sequence>